<proteinExistence type="predicted"/>
<dbReference type="AlphaFoldDB" id="A0AAD5TCA1"/>
<name>A0AAD5TCA1_9FUNG</name>
<feature type="transmembrane region" description="Helical" evidence="2">
    <location>
        <begin position="208"/>
        <end position="233"/>
    </location>
</feature>
<dbReference type="Gene3D" id="2.60.120.10">
    <property type="entry name" value="Jelly Rolls"/>
    <property type="match status" value="1"/>
</dbReference>
<evidence type="ECO:0000256" key="1">
    <source>
        <dbReference type="SAM" id="MobiDB-lite"/>
    </source>
</evidence>
<feature type="compositionally biased region" description="Low complexity" evidence="1">
    <location>
        <begin position="32"/>
        <end position="46"/>
    </location>
</feature>
<evidence type="ECO:0000256" key="2">
    <source>
        <dbReference type="SAM" id="Phobius"/>
    </source>
</evidence>
<dbReference type="Proteomes" id="UP001211907">
    <property type="component" value="Unassembled WGS sequence"/>
</dbReference>
<dbReference type="CDD" id="cd00038">
    <property type="entry name" value="CAP_ED"/>
    <property type="match status" value="1"/>
</dbReference>
<keyword evidence="5" id="KW-1185">Reference proteome</keyword>
<feature type="transmembrane region" description="Helical" evidence="2">
    <location>
        <begin position="271"/>
        <end position="292"/>
    </location>
</feature>
<dbReference type="InterPro" id="IPR018490">
    <property type="entry name" value="cNMP-bd_dom_sf"/>
</dbReference>
<dbReference type="InterPro" id="IPR014710">
    <property type="entry name" value="RmlC-like_jellyroll"/>
</dbReference>
<dbReference type="InterPro" id="IPR000595">
    <property type="entry name" value="cNMP-bd_dom"/>
</dbReference>
<sequence length="792" mass="87333">MNKGSEINQLKTQNTLNSVVANSTNGDSLNPSRRASSQSRNSSHSSILVDHSLSITRKVSNKRVSLPAEIILNTNSAPPVPVLSIPQAQSHVSISANKSIDKLSKDTETDDSAPSNSKKKLSKADSSVIGSSLNLSTDFLGKLLKTQQHCLKVITSTQIYLFFRELTISTKAQIYFLTIVHVFDLIIIVVLGTFIAKDLTLPSIGYYNLIHAILSSLGKISFTTGLAVTHLICKEYVARSFIKSSKGVPLLLIAARSTKFNPSEGRTIRKLFFVSLILLEVVIWAFILKIQWIPVDTELGEFGCIPATYTSKPILLNNVPGFLAGDASLATIYNYGLPLQDGLIGGWAAWPLSAPSTSFQVEGRGVVYAYAVTCGDLRLTTSASILNQNETGISFRLLRSEHWTDVYNAFVEVTFPPNTHNWASYSNQSVQQRCVLKYIMGSGTIKFTFVSDEWEMVTGGQMDSIQLQGTIITQNMAQQYFFDDVANSMGSIMQYANIVDWFIEAFIDCMNSTKYQPTQAGVISSLFQWGQNGGVYDLNKTWQGISGAIGSMSHYILMQYNGSTSATCLYYGTQGSGKIDVPSAFSQSLLGITYACFAIEIMQLLRWALTSGGDPLTDLVCIVLNSPLLILHHFRETVTSMIPDIKNNDHSTRSINNHLLKIMVRFGEDKRTRGESVGTLIISEPKKIVAMNERRIYATMSSSDRDRTKRLACQNLIKKVPCLTYEVNDGKEDDYYSLVTSKLCDCFYRPGVAIIKQSEIGDKMYFLLNGKVKISVNGQDVGNLTDGSFFGG</sequence>
<evidence type="ECO:0000313" key="4">
    <source>
        <dbReference type="EMBL" id="KAJ3141942.1"/>
    </source>
</evidence>
<dbReference type="EMBL" id="JADGJH010000024">
    <property type="protein sequence ID" value="KAJ3141942.1"/>
    <property type="molecule type" value="Genomic_DNA"/>
</dbReference>
<keyword evidence="2" id="KW-0472">Membrane</keyword>
<dbReference type="PROSITE" id="PS50042">
    <property type="entry name" value="CNMP_BINDING_3"/>
    <property type="match status" value="1"/>
</dbReference>
<keyword evidence="2" id="KW-0812">Transmembrane</keyword>
<protein>
    <submittedName>
        <fullName evidence="4">Anaphase-promoting complex subunit Hcn1</fullName>
    </submittedName>
</protein>
<dbReference type="SUPFAM" id="SSF51206">
    <property type="entry name" value="cAMP-binding domain-like"/>
    <property type="match status" value="1"/>
</dbReference>
<comment type="caution">
    <text evidence="4">The sequence shown here is derived from an EMBL/GenBank/DDBJ whole genome shotgun (WGS) entry which is preliminary data.</text>
</comment>
<gene>
    <name evidence="4" type="primary">HCN1_3</name>
    <name evidence="4" type="ORF">HK100_005040</name>
</gene>
<feature type="region of interest" description="Disordered" evidence="1">
    <location>
        <begin position="20"/>
        <end position="47"/>
    </location>
</feature>
<reference evidence="4" key="1">
    <citation type="submission" date="2020-05" db="EMBL/GenBank/DDBJ databases">
        <title>Phylogenomic resolution of chytrid fungi.</title>
        <authorList>
            <person name="Stajich J.E."/>
            <person name="Amses K."/>
            <person name="Simmons R."/>
            <person name="Seto K."/>
            <person name="Myers J."/>
            <person name="Bonds A."/>
            <person name="Quandt C.A."/>
            <person name="Barry K."/>
            <person name="Liu P."/>
            <person name="Grigoriev I."/>
            <person name="Longcore J.E."/>
            <person name="James T.Y."/>
        </authorList>
    </citation>
    <scope>NUCLEOTIDE SEQUENCE</scope>
    <source>
        <strain evidence="4">JEL0513</strain>
    </source>
</reference>
<organism evidence="4 5">
    <name type="scientific">Physocladia obscura</name>
    <dbReference type="NCBI Taxonomy" id="109957"/>
    <lineage>
        <taxon>Eukaryota</taxon>
        <taxon>Fungi</taxon>
        <taxon>Fungi incertae sedis</taxon>
        <taxon>Chytridiomycota</taxon>
        <taxon>Chytridiomycota incertae sedis</taxon>
        <taxon>Chytridiomycetes</taxon>
        <taxon>Chytridiales</taxon>
        <taxon>Chytriomycetaceae</taxon>
        <taxon>Physocladia</taxon>
    </lineage>
</organism>
<keyword evidence="2" id="KW-1133">Transmembrane helix</keyword>
<evidence type="ECO:0000259" key="3">
    <source>
        <dbReference type="PROSITE" id="PS50042"/>
    </source>
</evidence>
<feature type="compositionally biased region" description="Polar residues" evidence="1">
    <location>
        <begin position="20"/>
        <end position="31"/>
    </location>
</feature>
<evidence type="ECO:0000313" key="5">
    <source>
        <dbReference type="Proteomes" id="UP001211907"/>
    </source>
</evidence>
<feature type="transmembrane region" description="Helical" evidence="2">
    <location>
        <begin position="174"/>
        <end position="196"/>
    </location>
</feature>
<feature type="domain" description="Cyclic nucleotide-binding" evidence="3">
    <location>
        <begin position="748"/>
        <end position="792"/>
    </location>
</feature>
<accession>A0AAD5TCA1</accession>